<feature type="region of interest" description="Disordered" evidence="1">
    <location>
        <begin position="1"/>
        <end position="26"/>
    </location>
</feature>
<keyword evidence="3" id="KW-1185">Reference proteome</keyword>
<evidence type="ECO:0000313" key="2">
    <source>
        <dbReference type="EMBL" id="KIK25274.1"/>
    </source>
</evidence>
<sequence length="164" mass="18471">MPHYDGHFHSDQDATSSGMKHSQSNVLQLGPRKCPHVANNLDPLLHHGHHFGHAVHAFCNVQVLLTNAIVLMSEVEERGLETLTQDKRREYSAFWELLKIVPKLEDHLMSSSKEDMMMIAELIQKGTSGARADDMKSMKAMVIDWITPKGQTLSPHIPRNVKMG</sequence>
<dbReference type="Proteomes" id="UP000054018">
    <property type="component" value="Unassembled WGS sequence"/>
</dbReference>
<dbReference type="HOGENOM" id="CLU_035918_6_1_1"/>
<feature type="compositionally biased region" description="Basic and acidic residues" evidence="1">
    <location>
        <begin position="1"/>
        <end position="12"/>
    </location>
</feature>
<feature type="compositionally biased region" description="Polar residues" evidence="1">
    <location>
        <begin position="13"/>
        <end position="26"/>
    </location>
</feature>
<evidence type="ECO:0000256" key="1">
    <source>
        <dbReference type="SAM" id="MobiDB-lite"/>
    </source>
</evidence>
<protein>
    <submittedName>
        <fullName evidence="2">Uncharacterized protein</fullName>
    </submittedName>
</protein>
<dbReference type="EMBL" id="KN833709">
    <property type="protein sequence ID" value="KIK25274.1"/>
    <property type="molecule type" value="Genomic_DNA"/>
</dbReference>
<organism evidence="2 3">
    <name type="scientific">Pisolithus microcarpus 441</name>
    <dbReference type="NCBI Taxonomy" id="765257"/>
    <lineage>
        <taxon>Eukaryota</taxon>
        <taxon>Fungi</taxon>
        <taxon>Dikarya</taxon>
        <taxon>Basidiomycota</taxon>
        <taxon>Agaricomycotina</taxon>
        <taxon>Agaricomycetes</taxon>
        <taxon>Agaricomycetidae</taxon>
        <taxon>Boletales</taxon>
        <taxon>Sclerodermatineae</taxon>
        <taxon>Pisolithaceae</taxon>
        <taxon>Pisolithus</taxon>
    </lineage>
</organism>
<accession>A0A0C9ZGZ2</accession>
<name>A0A0C9ZGZ2_9AGAM</name>
<dbReference type="STRING" id="765257.A0A0C9ZGZ2"/>
<reference evidence="2 3" key="1">
    <citation type="submission" date="2014-04" db="EMBL/GenBank/DDBJ databases">
        <authorList>
            <consortium name="DOE Joint Genome Institute"/>
            <person name="Kuo A."/>
            <person name="Kohler A."/>
            <person name="Costa M.D."/>
            <person name="Nagy L.G."/>
            <person name="Floudas D."/>
            <person name="Copeland A."/>
            <person name="Barry K.W."/>
            <person name="Cichocki N."/>
            <person name="Veneault-Fourrey C."/>
            <person name="LaButti K."/>
            <person name="Lindquist E.A."/>
            <person name="Lipzen A."/>
            <person name="Lundell T."/>
            <person name="Morin E."/>
            <person name="Murat C."/>
            <person name="Sun H."/>
            <person name="Tunlid A."/>
            <person name="Henrissat B."/>
            <person name="Grigoriev I.V."/>
            <person name="Hibbett D.S."/>
            <person name="Martin F."/>
            <person name="Nordberg H.P."/>
            <person name="Cantor M.N."/>
            <person name="Hua S.X."/>
        </authorList>
    </citation>
    <scope>NUCLEOTIDE SEQUENCE [LARGE SCALE GENOMIC DNA]</scope>
    <source>
        <strain evidence="2 3">441</strain>
    </source>
</reference>
<gene>
    <name evidence="2" type="ORF">PISMIDRAFT_97029</name>
</gene>
<dbReference type="AlphaFoldDB" id="A0A0C9ZGZ2"/>
<evidence type="ECO:0000313" key="3">
    <source>
        <dbReference type="Proteomes" id="UP000054018"/>
    </source>
</evidence>
<reference evidence="3" key="2">
    <citation type="submission" date="2015-01" db="EMBL/GenBank/DDBJ databases">
        <title>Evolutionary Origins and Diversification of the Mycorrhizal Mutualists.</title>
        <authorList>
            <consortium name="DOE Joint Genome Institute"/>
            <consortium name="Mycorrhizal Genomics Consortium"/>
            <person name="Kohler A."/>
            <person name="Kuo A."/>
            <person name="Nagy L.G."/>
            <person name="Floudas D."/>
            <person name="Copeland A."/>
            <person name="Barry K.W."/>
            <person name="Cichocki N."/>
            <person name="Veneault-Fourrey C."/>
            <person name="LaButti K."/>
            <person name="Lindquist E.A."/>
            <person name="Lipzen A."/>
            <person name="Lundell T."/>
            <person name="Morin E."/>
            <person name="Murat C."/>
            <person name="Riley R."/>
            <person name="Ohm R."/>
            <person name="Sun H."/>
            <person name="Tunlid A."/>
            <person name="Henrissat B."/>
            <person name="Grigoriev I.V."/>
            <person name="Hibbett D.S."/>
            <person name="Martin F."/>
        </authorList>
    </citation>
    <scope>NUCLEOTIDE SEQUENCE [LARGE SCALE GENOMIC DNA]</scope>
    <source>
        <strain evidence="3">441</strain>
    </source>
</reference>
<proteinExistence type="predicted"/>
<dbReference type="OrthoDB" id="2671666at2759"/>